<dbReference type="InterPro" id="IPR045122">
    <property type="entry name" value="Csc1-like"/>
</dbReference>
<feature type="transmembrane region" description="Helical" evidence="1">
    <location>
        <begin position="300"/>
        <end position="320"/>
    </location>
</feature>
<evidence type="ECO:0000256" key="1">
    <source>
        <dbReference type="SAM" id="Phobius"/>
    </source>
</evidence>
<reference evidence="5 6" key="1">
    <citation type="submission" date="2024-09" db="EMBL/GenBank/DDBJ databases">
        <title>Rethinking Asexuality: The Enigmatic Case of Functional Sexual Genes in Lepraria (Stereocaulaceae).</title>
        <authorList>
            <person name="Doellman M."/>
            <person name="Sun Y."/>
            <person name="Barcenas-Pena A."/>
            <person name="Lumbsch H.T."/>
            <person name="Grewe F."/>
        </authorList>
    </citation>
    <scope>NUCLEOTIDE SEQUENCE [LARGE SCALE GENOMIC DNA]</scope>
    <source>
        <strain evidence="5 6">Grewe 0041</strain>
    </source>
</reference>
<feature type="transmembrane region" description="Helical" evidence="1">
    <location>
        <begin position="243"/>
        <end position="266"/>
    </location>
</feature>
<sequence length="695" mass="78833">MALTVIIFVCHNIYAELIEYVSIRQAYLESPQHRLQAFANAILVTDIPKRFLNIPNLTRLYGVFPGGVRTVWINRDLSELSKKVLERRRIVCTLEAAETKLIRLAMKSSGGRTGRLTKAEIRGEEPLWKRYLGERDRDYMRLPISNLTWMPSFPFVGRKVDTIHHCWQEMARLNNEIDQDQQEPDKYPLLTSAFIQFNTQQAAYMACQSLVRCAPLCFRSQYLEASPVDVKWDNLSKKWWARYARTAFVVASAAALILAWSIPVALTGVISQIAYLTALLPWLHWIDALPAWLLGCLQGILPQVMLTALTMLLPYVLRIITERQGLLTEVAVELSLQKTYFTFLFIQVFLTVSLSSSITAVIQQVLHGLDSIPAVLATNLPKASNYFFSYLLLRCFSVSASSLLQMGRLIDWCTLARIRSVTPRQKWEKQTSLPQMQWGTLFPIYTNLACIGLIYSVIAPLILLFSSITFGLFWVVFRYNLLYVTVSRPNTRGLLYPTALNQLFTGVYVMELCMIGLFFLVRDGHNRATCVSQAVIMIIATAMTLGFQFLLNDAVAPLLRFMPQTEVGEKEKEAKYHGTGGTIRILARQYLKRLTPTRHPNSVHEIFSSMHHDMEDSAASERVSLAFQHGSLCIQRPVVWIPADRLGISDDEISRTRQRYSNVSISNEHAALDGKGRVTITQDASDLSELGSMKL</sequence>
<comment type="caution">
    <text evidence="5">The sequence shown here is derived from an EMBL/GenBank/DDBJ whole genome shotgun (WGS) entry which is preliminary data.</text>
</comment>
<keyword evidence="1" id="KW-1133">Transmembrane helix</keyword>
<evidence type="ECO:0000313" key="5">
    <source>
        <dbReference type="EMBL" id="KAL2056578.1"/>
    </source>
</evidence>
<dbReference type="InterPro" id="IPR027815">
    <property type="entry name" value="CSC1/OSCA1-like_cyt"/>
</dbReference>
<dbReference type="PANTHER" id="PTHR13018">
    <property type="entry name" value="PROBABLE MEMBRANE PROTEIN DUF221-RELATED"/>
    <property type="match status" value="1"/>
</dbReference>
<dbReference type="InterPro" id="IPR022257">
    <property type="entry name" value="PHM7_ext"/>
</dbReference>
<protein>
    <recommendedName>
        <fullName evidence="7">DUF221-domain-containing protein</fullName>
    </recommendedName>
</protein>
<dbReference type="Proteomes" id="UP001590951">
    <property type="component" value="Unassembled WGS sequence"/>
</dbReference>
<feature type="transmembrane region" description="Helical" evidence="1">
    <location>
        <begin position="499"/>
        <end position="521"/>
    </location>
</feature>
<evidence type="ECO:0000259" key="3">
    <source>
        <dbReference type="Pfam" id="PF12621"/>
    </source>
</evidence>
<organism evidence="5 6">
    <name type="scientific">Lepraria finkii</name>
    <dbReference type="NCBI Taxonomy" id="1340010"/>
    <lineage>
        <taxon>Eukaryota</taxon>
        <taxon>Fungi</taxon>
        <taxon>Dikarya</taxon>
        <taxon>Ascomycota</taxon>
        <taxon>Pezizomycotina</taxon>
        <taxon>Lecanoromycetes</taxon>
        <taxon>OSLEUM clade</taxon>
        <taxon>Lecanoromycetidae</taxon>
        <taxon>Lecanorales</taxon>
        <taxon>Lecanorineae</taxon>
        <taxon>Stereocaulaceae</taxon>
        <taxon>Lepraria</taxon>
    </lineage>
</organism>
<accession>A0ABR4BFG1</accession>
<dbReference type="InterPro" id="IPR003864">
    <property type="entry name" value="CSC1/OSCA1-like_7TM"/>
</dbReference>
<feature type="domain" description="CSC1/OSCA1-like cytosolic" evidence="4">
    <location>
        <begin position="41"/>
        <end position="234"/>
    </location>
</feature>
<evidence type="ECO:0008006" key="7">
    <source>
        <dbReference type="Google" id="ProtNLM"/>
    </source>
</evidence>
<feature type="transmembrane region" description="Helical" evidence="1">
    <location>
        <begin position="453"/>
        <end position="479"/>
    </location>
</feature>
<evidence type="ECO:0000259" key="2">
    <source>
        <dbReference type="Pfam" id="PF02714"/>
    </source>
</evidence>
<gene>
    <name evidence="5" type="ORF">ABVK25_002972</name>
</gene>
<dbReference type="EMBL" id="JBHFEH010000007">
    <property type="protein sequence ID" value="KAL2056578.1"/>
    <property type="molecule type" value="Genomic_DNA"/>
</dbReference>
<feature type="domain" description="10TM putative phosphate transporter extracellular tail" evidence="3">
    <location>
        <begin position="610"/>
        <end position="682"/>
    </location>
</feature>
<keyword evidence="1" id="KW-0472">Membrane</keyword>
<dbReference type="Pfam" id="PF14703">
    <property type="entry name" value="PHM7_cyt"/>
    <property type="match status" value="1"/>
</dbReference>
<feature type="transmembrane region" description="Helical" evidence="1">
    <location>
        <begin position="341"/>
        <end position="366"/>
    </location>
</feature>
<feature type="transmembrane region" description="Helical" evidence="1">
    <location>
        <begin position="528"/>
        <end position="551"/>
    </location>
</feature>
<evidence type="ECO:0000259" key="4">
    <source>
        <dbReference type="Pfam" id="PF14703"/>
    </source>
</evidence>
<keyword evidence="6" id="KW-1185">Reference proteome</keyword>
<dbReference type="Pfam" id="PF12621">
    <property type="entry name" value="PHM7_ext"/>
    <property type="match status" value="1"/>
</dbReference>
<feature type="domain" description="CSC1/OSCA1-like 7TM region" evidence="2">
    <location>
        <begin position="245"/>
        <end position="518"/>
    </location>
</feature>
<evidence type="ECO:0000313" key="6">
    <source>
        <dbReference type="Proteomes" id="UP001590951"/>
    </source>
</evidence>
<dbReference type="Pfam" id="PF02714">
    <property type="entry name" value="RSN1_7TM"/>
    <property type="match status" value="1"/>
</dbReference>
<name>A0ABR4BFG1_9LECA</name>
<dbReference type="PANTHER" id="PTHR13018:SF20">
    <property type="entry name" value="SPORULATION-SPECIFIC PROTEIN 75"/>
    <property type="match status" value="1"/>
</dbReference>
<proteinExistence type="predicted"/>
<keyword evidence="1" id="KW-0812">Transmembrane</keyword>